<dbReference type="InterPro" id="IPR003593">
    <property type="entry name" value="AAA+_ATPase"/>
</dbReference>
<dbReference type="InterPro" id="IPR027417">
    <property type="entry name" value="P-loop_NTPase"/>
</dbReference>
<dbReference type="Gene3D" id="3.40.50.300">
    <property type="entry name" value="P-loop containing nucleotide triphosphate hydrolases"/>
    <property type="match status" value="1"/>
</dbReference>
<evidence type="ECO:0000313" key="4">
    <source>
        <dbReference type="EMBL" id="SKB88059.1"/>
    </source>
</evidence>
<dbReference type="PANTHER" id="PTHR30486">
    <property type="entry name" value="TWITCHING MOTILITY PROTEIN PILT"/>
    <property type="match status" value="1"/>
</dbReference>
<dbReference type="Pfam" id="PF00437">
    <property type="entry name" value="T2SSE"/>
    <property type="match status" value="1"/>
</dbReference>
<dbReference type="SUPFAM" id="SSF52540">
    <property type="entry name" value="P-loop containing nucleoside triphosphate hydrolases"/>
    <property type="match status" value="1"/>
</dbReference>
<feature type="domain" description="AAA+ ATPase" evidence="3">
    <location>
        <begin position="228"/>
        <end position="358"/>
    </location>
</feature>
<accession>A0A1T5EW65</accession>
<evidence type="ECO:0000259" key="3">
    <source>
        <dbReference type="SMART" id="SM00382"/>
    </source>
</evidence>
<dbReference type="InterPro" id="IPR001482">
    <property type="entry name" value="T2SS/T4SS_dom"/>
</dbReference>
<proteinExistence type="inferred from homology"/>
<dbReference type="CDD" id="cd01130">
    <property type="entry name" value="VirB11-like_ATPase"/>
    <property type="match status" value="1"/>
</dbReference>
<keyword evidence="5" id="KW-1185">Reference proteome</keyword>
<evidence type="ECO:0000313" key="5">
    <source>
        <dbReference type="Proteomes" id="UP000190044"/>
    </source>
</evidence>
<dbReference type="PANTHER" id="PTHR30486:SF15">
    <property type="entry name" value="TYPE II_IV SECRETION SYSTEM ATPASE"/>
    <property type="match status" value="1"/>
</dbReference>
<comment type="similarity">
    <text evidence="1">Belongs to the GSP E family.</text>
</comment>
<protein>
    <submittedName>
        <fullName evidence="4">Pilus assembly protein CpaF</fullName>
    </submittedName>
</protein>
<dbReference type="InterPro" id="IPR050921">
    <property type="entry name" value="T4SS_GSP_E_ATPase"/>
</dbReference>
<organism evidence="4 5">
    <name type="scientific">Sphingopyxis flava</name>
    <dbReference type="NCBI Taxonomy" id="1507287"/>
    <lineage>
        <taxon>Bacteria</taxon>
        <taxon>Pseudomonadati</taxon>
        <taxon>Pseudomonadota</taxon>
        <taxon>Alphaproteobacteria</taxon>
        <taxon>Sphingomonadales</taxon>
        <taxon>Sphingomonadaceae</taxon>
        <taxon>Sphingopyxis</taxon>
    </lineage>
</organism>
<dbReference type="AlphaFoldDB" id="A0A1T5EW65"/>
<dbReference type="RefSeq" id="WP_079639661.1">
    <property type="nucleotide sequence ID" value="NZ_FUYP01000025.1"/>
</dbReference>
<dbReference type="Gene3D" id="3.30.450.380">
    <property type="match status" value="1"/>
</dbReference>
<feature type="region of interest" description="Disordered" evidence="2">
    <location>
        <begin position="1"/>
        <end position="20"/>
    </location>
</feature>
<evidence type="ECO:0000256" key="2">
    <source>
        <dbReference type="SAM" id="MobiDB-lite"/>
    </source>
</evidence>
<dbReference type="EMBL" id="FUYP01000025">
    <property type="protein sequence ID" value="SKB88059.1"/>
    <property type="molecule type" value="Genomic_DNA"/>
</dbReference>
<dbReference type="SMART" id="SM00382">
    <property type="entry name" value="AAA"/>
    <property type="match status" value="1"/>
</dbReference>
<reference evidence="5" key="1">
    <citation type="submission" date="2017-02" db="EMBL/GenBank/DDBJ databases">
        <authorList>
            <person name="Varghese N."/>
            <person name="Submissions S."/>
        </authorList>
    </citation>
    <scope>NUCLEOTIDE SEQUENCE [LARGE SCALE GENOMIC DNA]</scope>
    <source>
        <strain evidence="5">R11H</strain>
    </source>
</reference>
<name>A0A1T5EW65_9SPHN</name>
<dbReference type="Proteomes" id="UP000190044">
    <property type="component" value="Unassembled WGS sequence"/>
</dbReference>
<evidence type="ECO:0000256" key="1">
    <source>
        <dbReference type="ARBA" id="ARBA00006611"/>
    </source>
</evidence>
<gene>
    <name evidence="4" type="ORF">SAMN06295937_102545</name>
</gene>
<sequence>MWQIGKSKAGKHGEATNEAGLPQPIFGSSFDAEADRFLGLKSAIHRKLLDRINLSLLDKLSREQIEEEVGDIVLSLLIEEDAALNARERERLVGEVLDELLGLGPLEPLLADESITDILVNGHKTVFVERFGLLEKVPTRFQDERHLLRIIQKIVSAVGRRVDESSPFVDARLADGSRVNAIVAPLAIDGSLLSIRKFAKQRISMARLVELGSVPAEVAEVMSAIVRSRRNVLISGGTGSGKTTLLNALSSYIDGRERIVTIEDSAELQLQQEHVARLETRPPNIEGRGEITQRDLVKNALRMRPDRIIVGEVRSGEAFDMLQAMNTGHDGSMTTVHANTARDALSRVEQMIGMSGIEISPASARAQIASAINVVIQIGRQADGRRRLLSLSEVVGMEGQTITMQEIFRFKMAGRSDTGDVLGHFEATGIRPKFLNDAGEHGIELPSDLFRPSLKLGDVR</sequence>
<dbReference type="OrthoDB" id="9810761at2"/>
<dbReference type="GO" id="GO:0016887">
    <property type="term" value="F:ATP hydrolysis activity"/>
    <property type="evidence" value="ECO:0007669"/>
    <property type="project" value="InterPro"/>
</dbReference>